<evidence type="ECO:0000313" key="1">
    <source>
        <dbReference type="EMBL" id="TYG71621.1"/>
    </source>
</evidence>
<keyword evidence="2" id="KW-1185">Reference proteome</keyword>
<sequence length="69" mass="8057">MRLALLSKNKLQFVDGSITVPYDTDSLYPAWERCNTMVISWLNHSISSFIFSSVLWVNTAFDIWNDLRE</sequence>
<evidence type="ECO:0008006" key="3">
    <source>
        <dbReference type="Google" id="ProtNLM"/>
    </source>
</evidence>
<name>A0A5D2CPW9_GOSDA</name>
<gene>
    <name evidence="1" type="ORF">ES288_D05G411700v1</name>
</gene>
<dbReference type="EMBL" id="CM017705">
    <property type="protein sequence ID" value="TYG71621.1"/>
    <property type="molecule type" value="Genomic_DNA"/>
</dbReference>
<dbReference type="Proteomes" id="UP000323506">
    <property type="component" value="Chromosome D05"/>
</dbReference>
<evidence type="ECO:0000313" key="2">
    <source>
        <dbReference type="Proteomes" id="UP000323506"/>
    </source>
</evidence>
<reference evidence="1 2" key="1">
    <citation type="submission" date="2019-06" db="EMBL/GenBank/DDBJ databases">
        <title>WGS assembly of Gossypium darwinii.</title>
        <authorList>
            <person name="Chen Z.J."/>
            <person name="Sreedasyam A."/>
            <person name="Ando A."/>
            <person name="Song Q."/>
            <person name="De L."/>
            <person name="Hulse-Kemp A."/>
            <person name="Ding M."/>
            <person name="Ye W."/>
            <person name="Kirkbride R."/>
            <person name="Jenkins J."/>
            <person name="Plott C."/>
            <person name="Lovell J."/>
            <person name="Lin Y.-M."/>
            <person name="Vaughn R."/>
            <person name="Liu B."/>
            <person name="Li W."/>
            <person name="Simpson S."/>
            <person name="Scheffler B."/>
            <person name="Saski C."/>
            <person name="Grover C."/>
            <person name="Hu G."/>
            <person name="Conover J."/>
            <person name="Carlson J."/>
            <person name="Shu S."/>
            <person name="Boston L."/>
            <person name="Williams M."/>
            <person name="Peterson D."/>
            <person name="Mcgee K."/>
            <person name="Jones D."/>
            <person name="Wendel J."/>
            <person name="Stelly D."/>
            <person name="Grimwood J."/>
            <person name="Schmutz J."/>
        </authorList>
    </citation>
    <scope>NUCLEOTIDE SEQUENCE [LARGE SCALE GENOMIC DNA]</scope>
    <source>
        <strain evidence="1">1808015.09</strain>
    </source>
</reference>
<proteinExistence type="predicted"/>
<dbReference type="AlphaFoldDB" id="A0A5D2CPW9"/>
<dbReference type="PANTHER" id="PTHR37610">
    <property type="entry name" value="CCHC-TYPE DOMAIN-CONTAINING PROTEIN"/>
    <property type="match status" value="1"/>
</dbReference>
<organism evidence="1 2">
    <name type="scientific">Gossypium darwinii</name>
    <name type="common">Darwin's cotton</name>
    <name type="synonym">Gossypium barbadense var. darwinii</name>
    <dbReference type="NCBI Taxonomy" id="34276"/>
    <lineage>
        <taxon>Eukaryota</taxon>
        <taxon>Viridiplantae</taxon>
        <taxon>Streptophyta</taxon>
        <taxon>Embryophyta</taxon>
        <taxon>Tracheophyta</taxon>
        <taxon>Spermatophyta</taxon>
        <taxon>Magnoliopsida</taxon>
        <taxon>eudicotyledons</taxon>
        <taxon>Gunneridae</taxon>
        <taxon>Pentapetalae</taxon>
        <taxon>rosids</taxon>
        <taxon>malvids</taxon>
        <taxon>Malvales</taxon>
        <taxon>Malvaceae</taxon>
        <taxon>Malvoideae</taxon>
        <taxon>Gossypium</taxon>
    </lineage>
</organism>
<protein>
    <recommendedName>
        <fullName evidence="3">Retrotransposon Copia-like N-terminal domain-containing protein</fullName>
    </recommendedName>
</protein>
<dbReference type="PANTHER" id="PTHR37610:SF55">
    <property type="entry name" value="RETROTRANSPOSON COPIA-LIKE N-TERMINAL DOMAIN-CONTAINING PROTEIN"/>
    <property type="match status" value="1"/>
</dbReference>
<accession>A0A5D2CPW9</accession>